<feature type="chain" id="PRO_5012549142" evidence="1">
    <location>
        <begin position="18"/>
        <end position="34"/>
    </location>
</feature>
<accession>A0A1S8WX54</accession>
<reference evidence="2 3" key="1">
    <citation type="submission" date="2015-03" db="EMBL/GenBank/DDBJ databases">
        <title>Draft genome of the nematode, Opisthorchis viverrini.</title>
        <authorList>
            <person name="Mitreva M."/>
        </authorList>
    </citation>
    <scope>NUCLEOTIDE SEQUENCE [LARGE SCALE GENOMIC DNA]</scope>
    <source>
        <strain evidence="2">Khon Kaen</strain>
    </source>
</reference>
<keyword evidence="3" id="KW-1185">Reference proteome</keyword>
<protein>
    <submittedName>
        <fullName evidence="2">Uncharacterized protein</fullName>
    </submittedName>
</protein>
<dbReference type="Proteomes" id="UP000243686">
    <property type="component" value="Unassembled WGS sequence"/>
</dbReference>
<evidence type="ECO:0000313" key="2">
    <source>
        <dbReference type="EMBL" id="OON19037.1"/>
    </source>
</evidence>
<dbReference type="EMBL" id="KV893637">
    <property type="protein sequence ID" value="OON19037.1"/>
    <property type="molecule type" value="Genomic_DNA"/>
</dbReference>
<proteinExistence type="predicted"/>
<name>A0A1S8WX54_OPIVI</name>
<evidence type="ECO:0000313" key="3">
    <source>
        <dbReference type="Proteomes" id="UP000243686"/>
    </source>
</evidence>
<evidence type="ECO:0000256" key="1">
    <source>
        <dbReference type="SAM" id="SignalP"/>
    </source>
</evidence>
<dbReference type="AlphaFoldDB" id="A0A1S8WX54"/>
<gene>
    <name evidence="2" type="ORF">X801_05103</name>
</gene>
<organism evidence="2 3">
    <name type="scientific">Opisthorchis viverrini</name>
    <name type="common">Southeast Asian liver fluke</name>
    <dbReference type="NCBI Taxonomy" id="6198"/>
    <lineage>
        <taxon>Eukaryota</taxon>
        <taxon>Metazoa</taxon>
        <taxon>Spiralia</taxon>
        <taxon>Lophotrochozoa</taxon>
        <taxon>Platyhelminthes</taxon>
        <taxon>Trematoda</taxon>
        <taxon>Digenea</taxon>
        <taxon>Opisthorchiida</taxon>
        <taxon>Opisthorchiata</taxon>
        <taxon>Opisthorchiidae</taxon>
        <taxon>Opisthorchis</taxon>
    </lineage>
</organism>
<keyword evidence="1" id="KW-0732">Signal</keyword>
<feature type="signal peptide" evidence="1">
    <location>
        <begin position="1"/>
        <end position="17"/>
    </location>
</feature>
<sequence>MIRTWFILTMLLVGVKSSEVQTGSTGLKNSVKPY</sequence>